<dbReference type="PANTHER" id="PTHR43252:SF6">
    <property type="entry name" value="NEGATIVE TRANSCRIPTION REGULATOR PADR"/>
    <property type="match status" value="1"/>
</dbReference>
<dbReference type="InterPro" id="IPR018309">
    <property type="entry name" value="Tscrpt_reg_PadR_C"/>
</dbReference>
<name>A0A9W6MEZ2_9ACTN</name>
<protein>
    <recommendedName>
        <fullName evidence="5">PadR family transcriptional regulator</fullName>
    </recommendedName>
</protein>
<reference evidence="3" key="2">
    <citation type="submission" date="2023-01" db="EMBL/GenBank/DDBJ databases">
        <authorList>
            <person name="Sun Q."/>
            <person name="Evtushenko L."/>
        </authorList>
    </citation>
    <scope>NUCLEOTIDE SEQUENCE</scope>
    <source>
        <strain evidence="3">VKM Ac-2007</strain>
    </source>
</reference>
<evidence type="ECO:0000259" key="2">
    <source>
        <dbReference type="Pfam" id="PF10400"/>
    </source>
</evidence>
<dbReference type="InterPro" id="IPR005149">
    <property type="entry name" value="Tscrpt_reg_PadR_N"/>
</dbReference>
<feature type="domain" description="Transcription regulator PadR N-terminal" evidence="1">
    <location>
        <begin position="4"/>
        <end position="75"/>
    </location>
</feature>
<evidence type="ECO:0000259" key="1">
    <source>
        <dbReference type="Pfam" id="PF03551"/>
    </source>
</evidence>
<dbReference type="Pfam" id="PF03551">
    <property type="entry name" value="PadR"/>
    <property type="match status" value="1"/>
</dbReference>
<dbReference type="Gene3D" id="6.10.140.190">
    <property type="match status" value="1"/>
</dbReference>
<dbReference type="Proteomes" id="UP001143474">
    <property type="component" value="Unassembled WGS sequence"/>
</dbReference>
<dbReference type="AlphaFoldDB" id="A0A9W6MEZ2"/>
<organism evidence="3 4">
    <name type="scientific">Streptosporangium carneum</name>
    <dbReference type="NCBI Taxonomy" id="47481"/>
    <lineage>
        <taxon>Bacteria</taxon>
        <taxon>Bacillati</taxon>
        <taxon>Actinomycetota</taxon>
        <taxon>Actinomycetes</taxon>
        <taxon>Streptosporangiales</taxon>
        <taxon>Streptosporangiaceae</taxon>
        <taxon>Streptosporangium</taxon>
    </lineage>
</organism>
<evidence type="ECO:0008006" key="5">
    <source>
        <dbReference type="Google" id="ProtNLM"/>
    </source>
</evidence>
<sequence>MIAVLGALSVEPMTGYAVRENIRDVLGHFWSESVGQIYPTLADLERQGLVRRQHGARPGSSMFAITPEGHEHLKELLGEPIQQAPPRNGLLLRLFFGSTLGPDACRALLEQARADARQRLAGFQALRAAITAEDNPDQLPYSLITISAGEHSARGVIAWADESLAALDAAAPEAPAALDATAPPE</sequence>
<accession>A0A9W6MEZ2</accession>
<dbReference type="EMBL" id="BSEV01000011">
    <property type="protein sequence ID" value="GLK11323.1"/>
    <property type="molecule type" value="Genomic_DNA"/>
</dbReference>
<reference evidence="3" key="1">
    <citation type="journal article" date="2014" name="Int. J. Syst. Evol. Microbiol.">
        <title>Complete genome sequence of Corynebacterium casei LMG S-19264T (=DSM 44701T), isolated from a smear-ripened cheese.</title>
        <authorList>
            <consortium name="US DOE Joint Genome Institute (JGI-PGF)"/>
            <person name="Walter F."/>
            <person name="Albersmeier A."/>
            <person name="Kalinowski J."/>
            <person name="Ruckert C."/>
        </authorList>
    </citation>
    <scope>NUCLEOTIDE SEQUENCE</scope>
    <source>
        <strain evidence="3">VKM Ac-2007</strain>
    </source>
</reference>
<dbReference type="Pfam" id="PF10400">
    <property type="entry name" value="Vir_act_alpha_C"/>
    <property type="match status" value="1"/>
</dbReference>
<dbReference type="InterPro" id="IPR036388">
    <property type="entry name" value="WH-like_DNA-bd_sf"/>
</dbReference>
<keyword evidence="4" id="KW-1185">Reference proteome</keyword>
<feature type="domain" description="Transcription regulator PadR C-terminal" evidence="2">
    <location>
        <begin position="87"/>
        <end position="168"/>
    </location>
</feature>
<dbReference type="SUPFAM" id="SSF46785">
    <property type="entry name" value="Winged helix' DNA-binding domain"/>
    <property type="match status" value="1"/>
</dbReference>
<evidence type="ECO:0000313" key="3">
    <source>
        <dbReference type="EMBL" id="GLK11323.1"/>
    </source>
</evidence>
<gene>
    <name evidence="3" type="ORF">GCM10017600_47300</name>
</gene>
<comment type="caution">
    <text evidence="3">The sequence shown here is derived from an EMBL/GenBank/DDBJ whole genome shotgun (WGS) entry which is preliminary data.</text>
</comment>
<evidence type="ECO:0000313" key="4">
    <source>
        <dbReference type="Proteomes" id="UP001143474"/>
    </source>
</evidence>
<dbReference type="PANTHER" id="PTHR43252">
    <property type="entry name" value="TRANSCRIPTIONAL REGULATOR YQJI"/>
    <property type="match status" value="1"/>
</dbReference>
<proteinExistence type="predicted"/>
<dbReference type="InterPro" id="IPR036390">
    <property type="entry name" value="WH_DNA-bd_sf"/>
</dbReference>
<dbReference type="Gene3D" id="1.10.10.10">
    <property type="entry name" value="Winged helix-like DNA-binding domain superfamily/Winged helix DNA-binding domain"/>
    <property type="match status" value="1"/>
</dbReference>